<proteinExistence type="predicted"/>
<name>A0AAN5AK37_9BACT</name>
<dbReference type="Proteomes" id="UP001310022">
    <property type="component" value="Unassembled WGS sequence"/>
</dbReference>
<dbReference type="AlphaFoldDB" id="A0AAN5AK37"/>
<dbReference type="EMBL" id="BQKE01000001">
    <property type="protein sequence ID" value="GJM61629.1"/>
    <property type="molecule type" value="Genomic_DNA"/>
</dbReference>
<sequence length="516" mass="57452">MFFILLGYQIMAPQLGFLEGYRNFKLFSDLVISEEPPLLANENVSTDQILQAIEAAASDEEGSSSVKEEEPVSAHSPNAAVLASENNPSPSSKDDTQASGEAGLKARPPKRSLPFPKEEFRSKSLNSFYKALDELRKGRKDRVRIAFFGDSMIEGDLIVSTLRSLFQSKFGGQGVGYVPLTSQVAGFRGTIRHQFSDGWKLDNYIFNRHESPFDFGISCDVTYAQAPGKEQWVKYEGVHRKRLDSLQRVRLFYGTPKSESDEYKLTAILDKKDSVNLSLNGNKVVNELQVSSIPVKTLEMKFETDANLPIYGVSVESSKGVFVDDLPLRGSSGTHLRHLNPEVLNSFNDYLEYDLVIMQFGTNVADTSSLNYAWYGANLYKTIRYIQEEMDAPCLVISMADKARKIDGELKTDPAVAGVITAQMGAASRANATFFNLFQAMGGEGSIIDWVESEKPLANKDYTHFNFRGANKVGHLLFDFLIDGWGSHRASNQIAPKQLTQRKSTPVEILKAKKIR</sequence>
<organism evidence="2 3">
    <name type="scientific">Persicobacter diffluens</name>
    <dbReference type="NCBI Taxonomy" id="981"/>
    <lineage>
        <taxon>Bacteria</taxon>
        <taxon>Pseudomonadati</taxon>
        <taxon>Bacteroidota</taxon>
        <taxon>Cytophagia</taxon>
        <taxon>Cytophagales</taxon>
        <taxon>Persicobacteraceae</taxon>
        <taxon>Persicobacter</taxon>
    </lineage>
</organism>
<dbReference type="InterPro" id="IPR036514">
    <property type="entry name" value="SGNH_hydro_sf"/>
</dbReference>
<reference evidence="2 3" key="1">
    <citation type="submission" date="2021-12" db="EMBL/GenBank/DDBJ databases">
        <title>Genome sequencing of bacteria with rrn-lacking chromosome and rrn-plasmid.</title>
        <authorList>
            <person name="Anda M."/>
            <person name="Iwasaki W."/>
        </authorList>
    </citation>
    <scope>NUCLEOTIDE SEQUENCE [LARGE SCALE GENOMIC DNA]</scope>
    <source>
        <strain evidence="2 3">NBRC 15940</strain>
    </source>
</reference>
<dbReference type="GO" id="GO:0016788">
    <property type="term" value="F:hydrolase activity, acting on ester bonds"/>
    <property type="evidence" value="ECO:0007669"/>
    <property type="project" value="UniProtKB-ARBA"/>
</dbReference>
<dbReference type="Gene3D" id="2.60.120.1360">
    <property type="match status" value="1"/>
</dbReference>
<evidence type="ECO:0000256" key="1">
    <source>
        <dbReference type="SAM" id="MobiDB-lite"/>
    </source>
</evidence>
<feature type="region of interest" description="Disordered" evidence="1">
    <location>
        <begin position="56"/>
        <end position="116"/>
    </location>
</feature>
<evidence type="ECO:0000313" key="2">
    <source>
        <dbReference type="EMBL" id="GJM61629.1"/>
    </source>
</evidence>
<dbReference type="Gene3D" id="3.40.50.1110">
    <property type="entry name" value="SGNH hydrolase"/>
    <property type="match status" value="1"/>
</dbReference>
<keyword evidence="3" id="KW-1185">Reference proteome</keyword>
<gene>
    <name evidence="2" type="ORF">PEDI_21810</name>
</gene>
<evidence type="ECO:0008006" key="4">
    <source>
        <dbReference type="Google" id="ProtNLM"/>
    </source>
</evidence>
<evidence type="ECO:0000313" key="3">
    <source>
        <dbReference type="Proteomes" id="UP001310022"/>
    </source>
</evidence>
<protein>
    <recommendedName>
        <fullName evidence="4">SGNH hydrolase-type esterase domain-containing protein</fullName>
    </recommendedName>
</protein>
<accession>A0AAN5AK37</accession>
<dbReference type="SUPFAM" id="SSF52266">
    <property type="entry name" value="SGNH hydrolase"/>
    <property type="match status" value="1"/>
</dbReference>
<comment type="caution">
    <text evidence="2">The sequence shown here is derived from an EMBL/GenBank/DDBJ whole genome shotgun (WGS) entry which is preliminary data.</text>
</comment>